<evidence type="ECO:0000256" key="5">
    <source>
        <dbReference type="ARBA" id="ARBA00022989"/>
    </source>
</evidence>
<protein>
    <recommendedName>
        <fullName evidence="12">RCK N-terminal domain-containing protein</fullName>
    </recommendedName>
</protein>
<evidence type="ECO:0000256" key="2">
    <source>
        <dbReference type="ARBA" id="ARBA00008577"/>
    </source>
</evidence>
<dbReference type="GO" id="GO:0006813">
    <property type="term" value="P:potassium ion transport"/>
    <property type="evidence" value="ECO:0007669"/>
    <property type="project" value="InterPro"/>
</dbReference>
<dbReference type="PANTHER" id="PTHR31563">
    <property type="entry name" value="ION CHANNEL POLLUX-RELATED"/>
    <property type="match status" value="1"/>
</dbReference>
<keyword evidence="3" id="KW-0813">Transport</keyword>
<evidence type="ECO:0000256" key="11">
    <source>
        <dbReference type="SAM" id="Phobius"/>
    </source>
</evidence>
<comment type="similarity">
    <text evidence="2">Belongs to the castor/pollux (TC 1.A.1.23) family.</text>
</comment>
<feature type="region of interest" description="Disordered" evidence="10">
    <location>
        <begin position="889"/>
        <end position="908"/>
    </location>
</feature>
<evidence type="ECO:0000313" key="13">
    <source>
        <dbReference type="EMBL" id="CAE4665358.1"/>
    </source>
</evidence>
<dbReference type="Pfam" id="PF06241">
    <property type="entry name" value="Castor_Poll_mid"/>
    <property type="match status" value="1"/>
</dbReference>
<accession>A0A7S4T4G9</accession>
<dbReference type="Gene3D" id="1.10.287.70">
    <property type="match status" value="1"/>
</dbReference>
<evidence type="ECO:0000256" key="1">
    <source>
        <dbReference type="ARBA" id="ARBA00004232"/>
    </source>
</evidence>
<evidence type="ECO:0000256" key="10">
    <source>
        <dbReference type="SAM" id="MobiDB-lite"/>
    </source>
</evidence>
<reference evidence="13" key="1">
    <citation type="submission" date="2021-01" db="EMBL/GenBank/DDBJ databases">
        <authorList>
            <person name="Corre E."/>
            <person name="Pelletier E."/>
            <person name="Niang G."/>
            <person name="Scheremetjew M."/>
            <person name="Finn R."/>
            <person name="Kale V."/>
            <person name="Holt S."/>
            <person name="Cochrane G."/>
            <person name="Meng A."/>
            <person name="Brown T."/>
            <person name="Cohen L."/>
        </authorList>
    </citation>
    <scope>NUCLEOTIDE SEQUENCE</scope>
    <source>
        <strain evidence="13">CCMP3105</strain>
    </source>
</reference>
<keyword evidence="5 11" id="KW-1133">Transmembrane helix</keyword>
<keyword evidence="4 11" id="KW-0812">Transmembrane</keyword>
<keyword evidence="8" id="KW-0539">Nucleus</keyword>
<dbReference type="Pfam" id="PF22614">
    <property type="entry name" value="Slo-like_RCK"/>
    <property type="match status" value="1"/>
</dbReference>
<feature type="compositionally biased region" description="Basic and acidic residues" evidence="10">
    <location>
        <begin position="769"/>
        <end position="779"/>
    </location>
</feature>
<evidence type="ECO:0000259" key="12">
    <source>
        <dbReference type="PROSITE" id="PS51201"/>
    </source>
</evidence>
<evidence type="ECO:0000256" key="9">
    <source>
        <dbReference type="ARBA" id="ARBA00023303"/>
    </source>
</evidence>
<dbReference type="PANTHER" id="PTHR31563:SF10">
    <property type="entry name" value="ION CHANNEL POLLUX-RELATED"/>
    <property type="match status" value="1"/>
</dbReference>
<feature type="domain" description="RCK N-terminal" evidence="12">
    <location>
        <begin position="223"/>
        <end position="366"/>
    </location>
</feature>
<evidence type="ECO:0000256" key="4">
    <source>
        <dbReference type="ARBA" id="ARBA00022692"/>
    </source>
</evidence>
<keyword evidence="6" id="KW-0406">Ion transport</keyword>
<feature type="region of interest" description="Disordered" evidence="10">
    <location>
        <begin position="1"/>
        <end position="32"/>
    </location>
</feature>
<keyword evidence="9" id="KW-0407">Ion channel</keyword>
<dbReference type="GO" id="GO:0034220">
    <property type="term" value="P:monoatomic ion transmembrane transport"/>
    <property type="evidence" value="ECO:0007669"/>
    <property type="project" value="UniProtKB-KW"/>
</dbReference>
<evidence type="ECO:0000256" key="7">
    <source>
        <dbReference type="ARBA" id="ARBA00023136"/>
    </source>
</evidence>
<evidence type="ECO:0000256" key="3">
    <source>
        <dbReference type="ARBA" id="ARBA00022448"/>
    </source>
</evidence>
<feature type="region of interest" description="Disordered" evidence="10">
    <location>
        <begin position="746"/>
        <end position="779"/>
    </location>
</feature>
<dbReference type="SUPFAM" id="SSF116726">
    <property type="entry name" value="TrkA C-terminal domain-like"/>
    <property type="match status" value="1"/>
</dbReference>
<name>A0A7S4T4G9_9DINO</name>
<dbReference type="Gene3D" id="3.40.50.720">
    <property type="entry name" value="NAD(P)-binding Rossmann-like Domain"/>
    <property type="match status" value="1"/>
</dbReference>
<proteinExistence type="inferred from homology"/>
<dbReference type="InterPro" id="IPR044849">
    <property type="entry name" value="CASTOR/POLLUX/SYM8-like"/>
</dbReference>
<evidence type="ECO:0000256" key="6">
    <source>
        <dbReference type="ARBA" id="ARBA00023065"/>
    </source>
</evidence>
<dbReference type="AlphaFoldDB" id="A0A7S4T4G9"/>
<dbReference type="InterPro" id="IPR036291">
    <property type="entry name" value="NAD(P)-bd_dom_sf"/>
</dbReference>
<dbReference type="InterPro" id="IPR003148">
    <property type="entry name" value="RCK_N"/>
</dbReference>
<evidence type="ECO:0000256" key="8">
    <source>
        <dbReference type="ARBA" id="ARBA00023242"/>
    </source>
</evidence>
<dbReference type="SUPFAM" id="SSF51735">
    <property type="entry name" value="NAD(P)-binding Rossmann-fold domains"/>
    <property type="match status" value="1"/>
</dbReference>
<gene>
    <name evidence="13" type="ORF">AMON00008_LOCUS62537</name>
</gene>
<keyword evidence="7 11" id="KW-0472">Membrane</keyword>
<dbReference type="EMBL" id="HBNR01087234">
    <property type="protein sequence ID" value="CAE4665358.1"/>
    <property type="molecule type" value="Transcribed_RNA"/>
</dbReference>
<organism evidence="13">
    <name type="scientific">Alexandrium monilatum</name>
    <dbReference type="NCBI Taxonomy" id="311494"/>
    <lineage>
        <taxon>Eukaryota</taxon>
        <taxon>Sar</taxon>
        <taxon>Alveolata</taxon>
        <taxon>Dinophyceae</taxon>
        <taxon>Gonyaulacales</taxon>
        <taxon>Pyrocystaceae</taxon>
        <taxon>Alexandrium</taxon>
    </lineage>
</organism>
<feature type="transmembrane region" description="Helical" evidence="11">
    <location>
        <begin position="119"/>
        <end position="140"/>
    </location>
</feature>
<comment type="subcellular location">
    <subcellularLocation>
        <location evidence="1">Nucleus membrane</location>
        <topology evidence="1">Multi-pass membrane protein</topology>
    </subcellularLocation>
</comment>
<sequence length="908" mass="100397">MTEEGGRTSRRSERVLRFENEDKLPTPEPRAERWTARHEGGLFGRGGLISGSTDGLFGRGGTGPLGRRSVVGGGSPAKLRKQGSLFATAAEDIQEDKGSARLYLIYKLEGWLSNRQAQYLALVLVGLTLVLLGALLWMLVQDEPEGVEGWAQGAFLEGLWVSWTFMADPGTHASVVDPSQRAVASLIAVIGIIFFAALLGVVVDVIRNKMDLLRQGRARVVEKNHSLILGWTEKSILLIEELCVANQSEGGGVIVVMAKHGKQDMEAELKIRLPKKHLLGSKVVFRSGSPLLTHDLIKVGAHRARSVIILADDNEPNKADAETLRCILVLRTMPYGLQGFIVAEVRDINNEPLLKLVGGNHCETVPSHDILGRLMVMAGRSPGLAKVYESLLGFAGDEFYMWEWPELRGLTFGELVGRFPDAIPIGLRHADGLIRLNPTVDTTLQAGDKLIVIAEDDDTYQPEPLYPIDEGEAPPYEEGDMKPEHIFIAGWRRDISDIFVHLDNMVEKGSELHMMTHCVSLEERGARLEDEGLELATLKNIKIVHHMGNTTVRRKVEALPLESCTSCMIFADQAFELDTMHADSHSLATLLLIRDTQMSRYEEIYGDPKTSELLTKCPIVCEILDPRTQKTIKGSIDMQTSSEFCHSNLMVAQIMAMVAENRSVKDLLDEMLGYSGCSVAVIPATRFAKPSERTSFWTLAKRASRRNTVLLGYSIRGGLAPPRLNPAEKTMAKNWDGHDLVALVPNRRGTQRGMSHRSWRRSTPDDSGAEERLSTAECEPKEPRVVRRFDSFPSEAVYPTHDQEPLETKVLKLVETCASLGEAERRHMGKVLDGLQDVIRSLPTAAAPTSSSIAAKPGIFGRAMLLPDQQQDRACSNWSRGAEGRNRSFSLRWPCTQEPLRGRPQDGA</sequence>
<dbReference type="InterPro" id="IPR010420">
    <property type="entry name" value="CASTOR/POLLUX/SYM8_dom"/>
</dbReference>
<dbReference type="GO" id="GO:0031965">
    <property type="term" value="C:nuclear membrane"/>
    <property type="evidence" value="ECO:0007669"/>
    <property type="project" value="UniProtKB-SubCell"/>
</dbReference>
<dbReference type="PROSITE" id="PS51201">
    <property type="entry name" value="RCK_N"/>
    <property type="match status" value="1"/>
</dbReference>
<dbReference type="InterPro" id="IPR036721">
    <property type="entry name" value="RCK_C_sf"/>
</dbReference>
<feature type="transmembrane region" description="Helical" evidence="11">
    <location>
        <begin position="182"/>
        <end position="206"/>
    </location>
</feature>